<evidence type="ECO:0000313" key="5">
    <source>
        <dbReference type="Proteomes" id="UP000570361"/>
    </source>
</evidence>
<keyword evidence="2 3" id="KW-0472">Membrane</keyword>
<sequence length="524" mass="57990">MSFFRSILHRSQTSDLANTAAPAEIEEPGIGASLHDRTAWIHAKMQPAFDLIIHEFQAAGGLPCAVVYIASMIDLETLQDNILHALTAPGSASSREELVRQVFETRQLSVAACAIDTRLSSALNAVLEGNIVLLIDEEPRIAMYPLASFEKRQVSESKNEGVIRGPREAFVEDVGTNITMIRRRVKRSELKLLQLHVGEYTKTDVVVFYIEGLCKPELVEEVRSRIENIRIDSIIGSSYLEECIEDNPLSVFPQMQNTERVDTASSALLEGRVIIMTNGTPIALIAPATFFVFIQSAEDYYERTFTSSWIRWIRFLYLILAVLLPSIYIALTTFHPEMIPTSLLISLAAAREGVPFPAIVEALIMEITFEALREASIRIPSSIGQAVSILGALVIGEAAVKAGIVSAPMVIVVALSGISSYIVPNFSMGLSLRLLRFPIMFLAANFGVIGIGAGITIIMLHMVSLRSFGIPYFAPIAPLSMNEMKDVFWRSSRRYMEERPTLFGAAPGKRMSYRRSPRNEEDSD</sequence>
<dbReference type="PANTHER" id="PTHR22550">
    <property type="entry name" value="SPORE GERMINATION PROTEIN"/>
    <property type="match status" value="1"/>
</dbReference>
<feature type="transmembrane region" description="Helical" evidence="3">
    <location>
        <begin position="402"/>
        <end position="423"/>
    </location>
</feature>
<name>A0A7W5B189_9BACL</name>
<evidence type="ECO:0000313" key="4">
    <source>
        <dbReference type="EMBL" id="MBB3112537.1"/>
    </source>
</evidence>
<feature type="transmembrane region" description="Helical" evidence="3">
    <location>
        <begin position="273"/>
        <end position="294"/>
    </location>
</feature>
<proteinExistence type="inferred from homology"/>
<dbReference type="Pfam" id="PF03323">
    <property type="entry name" value="GerA"/>
    <property type="match status" value="1"/>
</dbReference>
<keyword evidence="5" id="KW-1185">Reference proteome</keyword>
<keyword evidence="3" id="KW-0812">Transmembrane</keyword>
<accession>A0A7W5B189</accession>
<keyword evidence="3" id="KW-1133">Transmembrane helix</keyword>
<evidence type="ECO:0000256" key="3">
    <source>
        <dbReference type="SAM" id="Phobius"/>
    </source>
</evidence>
<dbReference type="PANTHER" id="PTHR22550:SF5">
    <property type="entry name" value="LEUCINE ZIPPER PROTEIN 4"/>
    <property type="match status" value="1"/>
</dbReference>
<dbReference type="GO" id="GO:0009847">
    <property type="term" value="P:spore germination"/>
    <property type="evidence" value="ECO:0007669"/>
    <property type="project" value="InterPro"/>
</dbReference>
<protein>
    <submittedName>
        <fullName evidence="4">Spore germination protein KA</fullName>
    </submittedName>
</protein>
<dbReference type="GO" id="GO:0016020">
    <property type="term" value="C:membrane"/>
    <property type="evidence" value="ECO:0007669"/>
    <property type="project" value="InterPro"/>
</dbReference>
<dbReference type="InterPro" id="IPR004995">
    <property type="entry name" value="Spore_Ger"/>
</dbReference>
<comment type="similarity">
    <text evidence="1">Belongs to the GerABKA family.</text>
</comment>
<evidence type="ECO:0000256" key="2">
    <source>
        <dbReference type="ARBA" id="ARBA00023136"/>
    </source>
</evidence>
<feature type="transmembrane region" description="Helical" evidence="3">
    <location>
        <begin position="315"/>
        <end position="334"/>
    </location>
</feature>
<dbReference type="AlphaFoldDB" id="A0A7W5B189"/>
<evidence type="ECO:0000256" key="1">
    <source>
        <dbReference type="ARBA" id="ARBA00005278"/>
    </source>
</evidence>
<organism evidence="4 5">
    <name type="scientific">Paenibacillus phyllosphaerae</name>
    <dbReference type="NCBI Taxonomy" id="274593"/>
    <lineage>
        <taxon>Bacteria</taxon>
        <taxon>Bacillati</taxon>
        <taxon>Bacillota</taxon>
        <taxon>Bacilli</taxon>
        <taxon>Bacillales</taxon>
        <taxon>Paenibacillaceae</taxon>
        <taxon>Paenibacillus</taxon>
    </lineage>
</organism>
<comment type="caution">
    <text evidence="4">The sequence shown here is derived from an EMBL/GenBank/DDBJ whole genome shotgun (WGS) entry which is preliminary data.</text>
</comment>
<gene>
    <name evidence="4" type="ORF">FHS18_004638</name>
</gene>
<dbReference type="EMBL" id="JACHXK010000013">
    <property type="protein sequence ID" value="MBB3112537.1"/>
    <property type="molecule type" value="Genomic_DNA"/>
</dbReference>
<dbReference type="PIRSF" id="PIRSF005690">
    <property type="entry name" value="GerBA"/>
    <property type="match status" value="1"/>
</dbReference>
<feature type="transmembrane region" description="Helical" evidence="3">
    <location>
        <begin position="435"/>
        <end position="460"/>
    </location>
</feature>
<dbReference type="RefSeq" id="WP_183602661.1">
    <property type="nucleotide sequence ID" value="NZ_JACHXK010000013.1"/>
</dbReference>
<reference evidence="4 5" key="1">
    <citation type="submission" date="2020-08" db="EMBL/GenBank/DDBJ databases">
        <title>Genomic Encyclopedia of Type Strains, Phase III (KMG-III): the genomes of soil and plant-associated and newly described type strains.</title>
        <authorList>
            <person name="Whitman W."/>
        </authorList>
    </citation>
    <scope>NUCLEOTIDE SEQUENCE [LARGE SCALE GENOMIC DNA]</scope>
    <source>
        <strain evidence="4 5">CECT 5862</strain>
    </source>
</reference>
<dbReference type="Proteomes" id="UP000570361">
    <property type="component" value="Unassembled WGS sequence"/>
</dbReference>
<dbReference type="InterPro" id="IPR050768">
    <property type="entry name" value="UPF0353/GerABKA_families"/>
</dbReference>